<dbReference type="Proteomes" id="UP000186883">
    <property type="component" value="Unassembled WGS sequence"/>
</dbReference>
<evidence type="ECO:0000313" key="4">
    <source>
        <dbReference type="Proteomes" id="UP000186883"/>
    </source>
</evidence>
<evidence type="ECO:0000313" key="1">
    <source>
        <dbReference type="EMBL" id="KZB79818.1"/>
    </source>
</evidence>
<proteinExistence type="predicted"/>
<accession>A0A154M5C6</accession>
<evidence type="ECO:0000313" key="2">
    <source>
        <dbReference type="EMBL" id="OKA09864.1"/>
    </source>
</evidence>
<reference evidence="2 4" key="2">
    <citation type="submission" date="2016-11" db="EMBL/GenBank/DDBJ databases">
        <title>Genome sequencing of Amycolatopsis regifaucium.</title>
        <authorList>
            <person name="Mayilraj S."/>
            <person name="Kaur N."/>
        </authorList>
    </citation>
    <scope>NUCLEOTIDE SEQUENCE [LARGE SCALE GENOMIC DNA]</scope>
    <source>
        <strain evidence="2 4">GY080</strain>
    </source>
</reference>
<dbReference type="Proteomes" id="UP000076321">
    <property type="component" value="Unassembled WGS sequence"/>
</dbReference>
<dbReference type="EMBL" id="LOBU02000006">
    <property type="protein sequence ID" value="OKA09864.1"/>
    <property type="molecule type" value="Genomic_DNA"/>
</dbReference>
<name>A0A154M5C6_9PSEU</name>
<dbReference type="EMBL" id="LQCI01000051">
    <property type="protein sequence ID" value="KZB79818.1"/>
    <property type="molecule type" value="Genomic_DNA"/>
</dbReference>
<keyword evidence="4" id="KW-1185">Reference proteome</keyword>
<dbReference type="OrthoDB" id="9806127at2"/>
<comment type="caution">
    <text evidence="1">The sequence shown here is derived from an EMBL/GenBank/DDBJ whole genome shotgun (WGS) entry which is preliminary data.</text>
</comment>
<evidence type="ECO:0008006" key="5">
    <source>
        <dbReference type="Google" id="ProtNLM"/>
    </source>
</evidence>
<sequence>MLELRGVTAGYGGEPARLAYVVVMVEGRVRASGTHEQLLATDTLYRELVEALRIAGDGVLVKPR</sequence>
<dbReference type="RefSeq" id="WP_061985329.1">
    <property type="nucleotide sequence ID" value="NZ_FOPQ01000019.1"/>
</dbReference>
<organism evidence="1 3">
    <name type="scientific">Amycolatopsis regifaucium</name>
    <dbReference type="NCBI Taxonomy" id="546365"/>
    <lineage>
        <taxon>Bacteria</taxon>
        <taxon>Bacillati</taxon>
        <taxon>Actinomycetota</taxon>
        <taxon>Actinomycetes</taxon>
        <taxon>Pseudonocardiales</taxon>
        <taxon>Pseudonocardiaceae</taxon>
        <taxon>Amycolatopsis</taxon>
    </lineage>
</organism>
<protein>
    <recommendedName>
        <fullName evidence="5">ABC transporter ATP-binding protein</fullName>
    </recommendedName>
</protein>
<evidence type="ECO:0000313" key="3">
    <source>
        <dbReference type="Proteomes" id="UP000076321"/>
    </source>
</evidence>
<gene>
    <name evidence="2" type="ORF">ATP06_0205740</name>
    <name evidence="1" type="ORF">AVL48_15670</name>
</gene>
<reference evidence="1 3" key="1">
    <citation type="submission" date="2015-12" db="EMBL/GenBank/DDBJ databases">
        <title>Amycolatopsis regifaucium genome sequencing and assembly.</title>
        <authorList>
            <person name="Mayilraj S."/>
        </authorList>
    </citation>
    <scope>NUCLEOTIDE SEQUENCE [LARGE SCALE GENOMIC DNA]</scope>
    <source>
        <strain evidence="1 3">GY080</strain>
    </source>
</reference>
<dbReference type="AlphaFoldDB" id="A0A154M5C6"/>